<name>A0ABS3Q589_9GAMM</name>
<accession>A0ABS3Q589</accession>
<feature type="signal peptide" evidence="1">
    <location>
        <begin position="1"/>
        <end position="22"/>
    </location>
</feature>
<dbReference type="RefSeq" id="WP_208149655.1">
    <property type="nucleotide sequence ID" value="NZ_JAGETV010000012.1"/>
</dbReference>
<organism evidence="2 3">
    <name type="scientific">Thiomicrorhabdus marina</name>
    <dbReference type="NCBI Taxonomy" id="2818442"/>
    <lineage>
        <taxon>Bacteria</taxon>
        <taxon>Pseudomonadati</taxon>
        <taxon>Pseudomonadota</taxon>
        <taxon>Gammaproteobacteria</taxon>
        <taxon>Thiotrichales</taxon>
        <taxon>Piscirickettsiaceae</taxon>
        <taxon>Thiomicrorhabdus</taxon>
    </lineage>
</organism>
<sequence>MKKIFLVSIMLLLTACSGSPSEGDIEDQVTEKLLGDGGDEYFEIDNFEKTNGFDKDDRTYIADVKYDVVFKKSLKEIAKEMEKEAKNSGSPFGAAGAGFGVMALSMEYGNFKEGHTVTKEEKIKLIKTENGWRISE</sequence>
<comment type="caution">
    <text evidence="2">The sequence shown here is derived from an EMBL/GenBank/DDBJ whole genome shotgun (WGS) entry which is preliminary data.</text>
</comment>
<proteinExistence type="predicted"/>
<dbReference type="PROSITE" id="PS51257">
    <property type="entry name" value="PROKAR_LIPOPROTEIN"/>
    <property type="match status" value="1"/>
</dbReference>
<keyword evidence="2" id="KW-0449">Lipoprotein</keyword>
<evidence type="ECO:0000256" key="1">
    <source>
        <dbReference type="SAM" id="SignalP"/>
    </source>
</evidence>
<gene>
    <name evidence="2" type="ORF">J3998_07865</name>
</gene>
<feature type="chain" id="PRO_5047329610" evidence="1">
    <location>
        <begin position="23"/>
        <end position="136"/>
    </location>
</feature>
<protein>
    <submittedName>
        <fullName evidence="2">Membrane lipoprotein lipid attachment site-containing protein</fullName>
    </submittedName>
</protein>
<keyword evidence="3" id="KW-1185">Reference proteome</keyword>
<evidence type="ECO:0000313" key="3">
    <source>
        <dbReference type="Proteomes" id="UP000664835"/>
    </source>
</evidence>
<dbReference type="EMBL" id="JAGETV010000012">
    <property type="protein sequence ID" value="MBO1927492.1"/>
    <property type="molecule type" value="Genomic_DNA"/>
</dbReference>
<dbReference type="Proteomes" id="UP000664835">
    <property type="component" value="Unassembled WGS sequence"/>
</dbReference>
<evidence type="ECO:0000313" key="2">
    <source>
        <dbReference type="EMBL" id="MBO1927492.1"/>
    </source>
</evidence>
<reference evidence="2 3" key="1">
    <citation type="submission" date="2021-03" db="EMBL/GenBank/DDBJ databases">
        <title>Thiomicrorhabdus sp.nov.,novel sulfur-oxidizing bacteria isolated from coastal sediment.</title>
        <authorList>
            <person name="Liu X."/>
        </authorList>
    </citation>
    <scope>NUCLEOTIDE SEQUENCE [LARGE SCALE GENOMIC DNA]</scope>
    <source>
        <strain evidence="2 3">6S2-11</strain>
    </source>
</reference>
<keyword evidence="1" id="KW-0732">Signal</keyword>